<dbReference type="PANTHER" id="PTHR30055">
    <property type="entry name" value="HTH-TYPE TRANSCRIPTIONAL REGULATOR RUTR"/>
    <property type="match status" value="1"/>
</dbReference>
<keyword evidence="7" id="KW-1185">Reference proteome</keyword>
<dbReference type="SUPFAM" id="SSF46689">
    <property type="entry name" value="Homeodomain-like"/>
    <property type="match status" value="1"/>
</dbReference>
<dbReference type="PRINTS" id="PR00455">
    <property type="entry name" value="HTHTETR"/>
</dbReference>
<evidence type="ECO:0000256" key="4">
    <source>
        <dbReference type="PROSITE-ProRule" id="PRU00335"/>
    </source>
</evidence>
<dbReference type="Gene3D" id="1.10.10.60">
    <property type="entry name" value="Homeodomain-like"/>
    <property type="match status" value="1"/>
</dbReference>
<feature type="DNA-binding region" description="H-T-H motif" evidence="4">
    <location>
        <begin position="36"/>
        <end position="55"/>
    </location>
</feature>
<keyword evidence="3" id="KW-0804">Transcription</keyword>
<dbReference type="InterPro" id="IPR001647">
    <property type="entry name" value="HTH_TetR"/>
</dbReference>
<protein>
    <submittedName>
        <fullName evidence="6">TetR/AcrR family transcriptional regulator</fullName>
    </submittedName>
</protein>
<dbReference type="Pfam" id="PF16859">
    <property type="entry name" value="TetR_C_11"/>
    <property type="match status" value="1"/>
</dbReference>
<organism evidence="6 7">
    <name type="scientific">Nocardia acididurans</name>
    <dbReference type="NCBI Taxonomy" id="2802282"/>
    <lineage>
        <taxon>Bacteria</taxon>
        <taxon>Bacillati</taxon>
        <taxon>Actinomycetota</taxon>
        <taxon>Actinomycetes</taxon>
        <taxon>Mycobacteriales</taxon>
        <taxon>Nocardiaceae</taxon>
        <taxon>Nocardia</taxon>
    </lineage>
</organism>
<evidence type="ECO:0000313" key="6">
    <source>
        <dbReference type="EMBL" id="MBL1077993.1"/>
    </source>
</evidence>
<dbReference type="RefSeq" id="WP_201952268.1">
    <property type="nucleotide sequence ID" value="NZ_JAERRJ010000010.1"/>
</dbReference>
<keyword evidence="1" id="KW-0805">Transcription regulation</keyword>
<gene>
    <name evidence="6" type="ORF">JK358_26670</name>
</gene>
<evidence type="ECO:0000313" key="7">
    <source>
        <dbReference type="Proteomes" id="UP000602198"/>
    </source>
</evidence>
<dbReference type="PANTHER" id="PTHR30055:SF148">
    <property type="entry name" value="TETR-FAMILY TRANSCRIPTIONAL REGULATOR"/>
    <property type="match status" value="1"/>
</dbReference>
<feature type="domain" description="HTH tetR-type" evidence="5">
    <location>
        <begin position="13"/>
        <end position="73"/>
    </location>
</feature>
<dbReference type="SUPFAM" id="SSF48498">
    <property type="entry name" value="Tetracyclin repressor-like, C-terminal domain"/>
    <property type="match status" value="1"/>
</dbReference>
<dbReference type="InterPro" id="IPR009057">
    <property type="entry name" value="Homeodomain-like_sf"/>
</dbReference>
<dbReference type="Pfam" id="PF00440">
    <property type="entry name" value="TetR_N"/>
    <property type="match status" value="1"/>
</dbReference>
<reference evidence="6 7" key="1">
    <citation type="submission" date="2021-01" db="EMBL/GenBank/DDBJ databases">
        <title>WGS of actinomycetes isolated from Thailand.</title>
        <authorList>
            <person name="Thawai C."/>
        </authorList>
    </citation>
    <scope>NUCLEOTIDE SEQUENCE [LARGE SCALE GENOMIC DNA]</scope>
    <source>
        <strain evidence="6 7">LPG 2</strain>
    </source>
</reference>
<sequence>MTPPPAKTDPPTGDRTAAIMKATLELAEEVGYARLSIESIASRAGVGKHTVYRRWPSKGAIFLDALLSTVEPNIGYAETGDIIADLREQMIAAIRLLASPPYDRLYAALVGEAQHDPAVAQTLYDRFIAPQAARTVDRLEKARQTGQLPADLDLDAAVAVLYGPLYFVFLLTPEKLSETYVDLLLRTVFEVGFRGPALP</sequence>
<dbReference type="Gene3D" id="1.10.357.10">
    <property type="entry name" value="Tetracycline Repressor, domain 2"/>
    <property type="match status" value="1"/>
</dbReference>
<dbReference type="InterPro" id="IPR011075">
    <property type="entry name" value="TetR_C"/>
</dbReference>
<proteinExistence type="predicted"/>
<comment type="caution">
    <text evidence="6">The sequence shown here is derived from an EMBL/GenBank/DDBJ whole genome shotgun (WGS) entry which is preliminary data.</text>
</comment>
<dbReference type="InterPro" id="IPR050109">
    <property type="entry name" value="HTH-type_TetR-like_transc_reg"/>
</dbReference>
<dbReference type="InterPro" id="IPR036271">
    <property type="entry name" value="Tet_transcr_reg_TetR-rel_C_sf"/>
</dbReference>
<evidence type="ECO:0000256" key="3">
    <source>
        <dbReference type="ARBA" id="ARBA00023163"/>
    </source>
</evidence>
<name>A0ABS1MFL1_9NOCA</name>
<evidence type="ECO:0000256" key="2">
    <source>
        <dbReference type="ARBA" id="ARBA00023125"/>
    </source>
</evidence>
<accession>A0ABS1MFL1</accession>
<dbReference type="EMBL" id="JAERRJ010000010">
    <property type="protein sequence ID" value="MBL1077993.1"/>
    <property type="molecule type" value="Genomic_DNA"/>
</dbReference>
<keyword evidence="2 4" id="KW-0238">DNA-binding</keyword>
<evidence type="ECO:0000259" key="5">
    <source>
        <dbReference type="PROSITE" id="PS50977"/>
    </source>
</evidence>
<dbReference type="Proteomes" id="UP000602198">
    <property type="component" value="Unassembled WGS sequence"/>
</dbReference>
<dbReference type="PROSITE" id="PS50977">
    <property type="entry name" value="HTH_TETR_2"/>
    <property type="match status" value="1"/>
</dbReference>
<evidence type="ECO:0000256" key="1">
    <source>
        <dbReference type="ARBA" id="ARBA00023015"/>
    </source>
</evidence>